<feature type="chain" id="PRO_5002364003" description="Exopolygalacturonase" evidence="15">
    <location>
        <begin position="21"/>
        <end position="402"/>
    </location>
</feature>
<dbReference type="eggNOG" id="ENOG502R35T">
    <property type="taxonomic scope" value="Eukaryota"/>
</dbReference>
<reference evidence="16" key="1">
    <citation type="submission" date="2015-04" db="UniProtKB">
        <authorList>
            <consortium name="EnsemblPlants"/>
        </authorList>
    </citation>
    <scope>IDENTIFICATION</scope>
</reference>
<keyword evidence="6 14" id="KW-0326">Glycosidase</keyword>
<reference evidence="16" key="2">
    <citation type="submission" date="2018-05" db="EMBL/GenBank/DDBJ databases">
        <title>OpunRS2 (Oryza punctata Reference Sequence Version 2).</title>
        <authorList>
            <person name="Zhang J."/>
            <person name="Kudrna D."/>
            <person name="Lee S."/>
            <person name="Talag J."/>
            <person name="Welchert J."/>
            <person name="Wing R.A."/>
        </authorList>
    </citation>
    <scope>NUCLEOTIDE SEQUENCE [LARGE SCALE GENOMIC DNA]</scope>
</reference>
<feature type="signal peptide" evidence="15">
    <location>
        <begin position="1"/>
        <end position="20"/>
    </location>
</feature>
<comment type="function">
    <text evidence="11">May function in depolymerizing pectin during pollen development, germination, and tube growth. Acts as an exo-polygalacturonase.</text>
</comment>
<dbReference type="Gene3D" id="2.160.20.10">
    <property type="entry name" value="Single-stranded right-handed beta-helix, Pectin lyase-like"/>
    <property type="match status" value="1"/>
</dbReference>
<dbReference type="InterPro" id="IPR011050">
    <property type="entry name" value="Pectin_lyase_fold/virulence"/>
</dbReference>
<dbReference type="GO" id="GO:0005975">
    <property type="term" value="P:carbohydrate metabolic process"/>
    <property type="evidence" value="ECO:0007669"/>
    <property type="project" value="InterPro"/>
</dbReference>
<comment type="subcellular location">
    <subcellularLocation>
        <location evidence="1">Secreted</location>
        <location evidence="1">Cell wall</location>
    </subcellularLocation>
</comment>
<evidence type="ECO:0000256" key="5">
    <source>
        <dbReference type="ARBA" id="ARBA00022801"/>
    </source>
</evidence>
<evidence type="ECO:0000256" key="2">
    <source>
        <dbReference type="ARBA" id="ARBA00008834"/>
    </source>
</evidence>
<dbReference type="InterPro" id="IPR000743">
    <property type="entry name" value="Glyco_hydro_28"/>
</dbReference>
<evidence type="ECO:0000313" key="17">
    <source>
        <dbReference type="Proteomes" id="UP000026962"/>
    </source>
</evidence>
<dbReference type="HOGENOM" id="CLU_016031_2_2_1"/>
<evidence type="ECO:0000256" key="11">
    <source>
        <dbReference type="ARBA" id="ARBA00057651"/>
    </source>
</evidence>
<dbReference type="FunFam" id="2.160.20.10:FF:000004">
    <property type="entry name" value="Pectin lyase-like superfamily protein"/>
    <property type="match status" value="1"/>
</dbReference>
<dbReference type="GO" id="GO:0071555">
    <property type="term" value="P:cell wall organization"/>
    <property type="evidence" value="ECO:0007669"/>
    <property type="project" value="UniProtKB-KW"/>
</dbReference>
<dbReference type="PANTHER" id="PTHR31375">
    <property type="match status" value="1"/>
</dbReference>
<keyword evidence="3" id="KW-0134">Cell wall</keyword>
<evidence type="ECO:0000256" key="10">
    <source>
        <dbReference type="ARBA" id="ARBA00048766"/>
    </source>
</evidence>
<evidence type="ECO:0000256" key="4">
    <source>
        <dbReference type="ARBA" id="ARBA00022525"/>
    </source>
</evidence>
<dbReference type="InterPro" id="IPR006626">
    <property type="entry name" value="PbH1"/>
</dbReference>
<evidence type="ECO:0000313" key="16">
    <source>
        <dbReference type="EnsemblPlants" id="OPUNC01G18330.1"/>
    </source>
</evidence>
<dbReference type="SMART" id="SM00710">
    <property type="entry name" value="PbH1"/>
    <property type="match status" value="4"/>
</dbReference>
<evidence type="ECO:0000256" key="15">
    <source>
        <dbReference type="SAM" id="SignalP"/>
    </source>
</evidence>
<evidence type="ECO:0000256" key="6">
    <source>
        <dbReference type="ARBA" id="ARBA00023295"/>
    </source>
</evidence>
<keyword evidence="7" id="KW-0961">Cell wall biogenesis/degradation</keyword>
<protein>
    <recommendedName>
        <fullName evidence="12">Exopolygalacturonase</fullName>
        <ecNumber evidence="8">3.2.1.67</ecNumber>
    </recommendedName>
    <alternativeName>
        <fullName evidence="9">Galacturan 1,4-alpha-galacturonidase</fullName>
    </alternativeName>
    <alternativeName>
        <fullName evidence="13">Pectinase</fullName>
    </alternativeName>
</protein>
<evidence type="ECO:0000256" key="1">
    <source>
        <dbReference type="ARBA" id="ARBA00004191"/>
    </source>
</evidence>
<evidence type="ECO:0000256" key="14">
    <source>
        <dbReference type="RuleBase" id="RU361169"/>
    </source>
</evidence>
<dbReference type="OMA" id="IFRNITG"/>
<comment type="similarity">
    <text evidence="2 14">Belongs to the glycosyl hydrolase 28 family.</text>
</comment>
<evidence type="ECO:0000256" key="9">
    <source>
        <dbReference type="ARBA" id="ARBA00043142"/>
    </source>
</evidence>
<keyword evidence="4" id="KW-0964">Secreted</keyword>
<dbReference type="AlphaFoldDB" id="A0A0E0JJK0"/>
<dbReference type="Pfam" id="PF00295">
    <property type="entry name" value="Glyco_hydro_28"/>
    <property type="match status" value="1"/>
</dbReference>
<name>A0A0E0JJK0_ORYPU</name>
<dbReference type="SUPFAM" id="SSF51126">
    <property type="entry name" value="Pectin lyase-like"/>
    <property type="match status" value="1"/>
</dbReference>
<dbReference type="Gramene" id="OPUNC01G18330.1">
    <property type="protein sequence ID" value="OPUNC01G18330.1"/>
    <property type="gene ID" value="OPUNC01G18330"/>
</dbReference>
<dbReference type="STRING" id="4537.A0A0E0JJK0"/>
<accession>A0A0E0JJK0</accession>
<evidence type="ECO:0000256" key="8">
    <source>
        <dbReference type="ARBA" id="ARBA00038933"/>
    </source>
</evidence>
<evidence type="ECO:0000256" key="13">
    <source>
        <dbReference type="ARBA" id="ARBA00083621"/>
    </source>
</evidence>
<dbReference type="EnsemblPlants" id="OPUNC01G18330.1">
    <property type="protein sequence ID" value="OPUNC01G18330.1"/>
    <property type="gene ID" value="OPUNC01G18330"/>
</dbReference>
<dbReference type="InterPro" id="IPR012334">
    <property type="entry name" value="Pectin_lyas_fold"/>
</dbReference>
<evidence type="ECO:0000256" key="3">
    <source>
        <dbReference type="ARBA" id="ARBA00022512"/>
    </source>
</evidence>
<keyword evidence="17" id="KW-1185">Reference proteome</keyword>
<dbReference type="GO" id="GO:0004650">
    <property type="term" value="F:polygalacturonase activity"/>
    <property type="evidence" value="ECO:0007669"/>
    <property type="project" value="InterPro"/>
</dbReference>
<dbReference type="Proteomes" id="UP000026962">
    <property type="component" value="Chromosome 1"/>
</dbReference>
<keyword evidence="15" id="KW-0732">Signal</keyword>
<dbReference type="EC" id="3.2.1.67" evidence="8"/>
<evidence type="ECO:0000256" key="12">
    <source>
        <dbReference type="ARBA" id="ARBA00068298"/>
    </source>
</evidence>
<comment type="catalytic activity">
    <reaction evidence="10">
        <text>[(1-&gt;4)-alpha-D-galacturonosyl](n) + H2O = alpha-D-galacturonate + [(1-&gt;4)-alpha-D-galacturonosyl](n-1)</text>
        <dbReference type="Rhea" id="RHEA:14117"/>
        <dbReference type="Rhea" id="RHEA-COMP:14570"/>
        <dbReference type="Rhea" id="RHEA-COMP:14572"/>
        <dbReference type="ChEBI" id="CHEBI:15377"/>
        <dbReference type="ChEBI" id="CHEBI:58658"/>
        <dbReference type="ChEBI" id="CHEBI:140523"/>
        <dbReference type="EC" id="3.2.1.67"/>
    </reaction>
</comment>
<proteinExistence type="inferred from homology"/>
<organism evidence="16">
    <name type="scientific">Oryza punctata</name>
    <name type="common">Red rice</name>
    <dbReference type="NCBI Taxonomy" id="4537"/>
    <lineage>
        <taxon>Eukaryota</taxon>
        <taxon>Viridiplantae</taxon>
        <taxon>Streptophyta</taxon>
        <taxon>Embryophyta</taxon>
        <taxon>Tracheophyta</taxon>
        <taxon>Spermatophyta</taxon>
        <taxon>Magnoliopsida</taxon>
        <taxon>Liliopsida</taxon>
        <taxon>Poales</taxon>
        <taxon>Poaceae</taxon>
        <taxon>BOP clade</taxon>
        <taxon>Oryzoideae</taxon>
        <taxon>Oryzeae</taxon>
        <taxon>Oryzinae</taxon>
        <taxon>Oryza</taxon>
    </lineage>
</organism>
<dbReference type="GO" id="GO:0047911">
    <property type="term" value="F:galacturan 1,4-alpha-galacturonidase activity"/>
    <property type="evidence" value="ECO:0007669"/>
    <property type="project" value="UniProtKB-EC"/>
</dbReference>
<sequence length="402" mass="42505">MDNAIRFMFILTIVCGAAYARSEAYVASAAVPAAAARTAFDITELGAVADGKTDSTKAVQDAWNAACGLPGSQKVVIPKGEFMTGALNFSGPCKGYVTVQIDGTLFGSNDIPKYNKGNWLEILHVDNVLVNGSGTLDGQGAAVWKDECKILPNSLVLDYVNNGTVSGIKLVNSKFFHINVYMSKVVTIKNVTITAVADSPNTDGIHIGDSSEISVADSTIATGDDCISVGPGSSRVNIKGITCGPGQGISIGCLGRFKDEKDVTDVTVRNCVLRNTSNGVRIKSYEDVLSPITASKLKFENIRMEGVAKPVIVDQRYCPEKTCSDRKGNNTVTIKDVTFRNITGTSSTPEAVSLLCSDQLPCNGMELLDVNVEYDGKDNKTMAVCTNANGVSKGSLQALACL</sequence>
<evidence type="ECO:0000256" key="7">
    <source>
        <dbReference type="ARBA" id="ARBA00023316"/>
    </source>
</evidence>
<keyword evidence="5 14" id="KW-0378">Hydrolase</keyword>